<protein>
    <submittedName>
        <fullName evidence="1">Uncharacterized protein</fullName>
    </submittedName>
</protein>
<dbReference type="HOGENOM" id="CLU_2472911_0_0_1"/>
<dbReference type="EnsemblPlants" id="OPUNC11G07980.1">
    <property type="protein sequence ID" value="OPUNC11G07980.1"/>
    <property type="gene ID" value="OPUNC11G07980"/>
</dbReference>
<reference evidence="1" key="1">
    <citation type="submission" date="2015-04" db="UniProtKB">
        <authorList>
            <consortium name="EnsemblPlants"/>
        </authorList>
    </citation>
    <scope>IDENTIFICATION</scope>
</reference>
<evidence type="ECO:0000313" key="1">
    <source>
        <dbReference type="EnsemblPlants" id="OPUNC11G07980.1"/>
    </source>
</evidence>
<dbReference type="AlphaFoldDB" id="A0A0E0MEA7"/>
<accession>A0A0E0MEA7</accession>
<dbReference type="Proteomes" id="UP000026962">
    <property type="component" value="Chromosome 11"/>
</dbReference>
<name>A0A0E0MEA7_ORYPU</name>
<evidence type="ECO:0000313" key="2">
    <source>
        <dbReference type="Proteomes" id="UP000026962"/>
    </source>
</evidence>
<keyword evidence="2" id="KW-1185">Reference proteome</keyword>
<dbReference type="Gramene" id="OPUNC11G07980.1">
    <property type="protein sequence ID" value="OPUNC11G07980.1"/>
    <property type="gene ID" value="OPUNC11G07980"/>
</dbReference>
<sequence length="88" mass="10667">MTWTTHHAAARRLPPDVLRCWWLEWRCVRCCRWREELRRIVVFMVMAIKILHHPLAPAHQGRGKWRCKLPKTGETDIGEDLEERYRCC</sequence>
<reference evidence="1" key="2">
    <citation type="submission" date="2018-05" db="EMBL/GenBank/DDBJ databases">
        <title>OpunRS2 (Oryza punctata Reference Sequence Version 2).</title>
        <authorList>
            <person name="Zhang J."/>
            <person name="Kudrna D."/>
            <person name="Lee S."/>
            <person name="Talag J."/>
            <person name="Welchert J."/>
            <person name="Wing R.A."/>
        </authorList>
    </citation>
    <scope>NUCLEOTIDE SEQUENCE [LARGE SCALE GENOMIC DNA]</scope>
</reference>
<organism evidence="1">
    <name type="scientific">Oryza punctata</name>
    <name type="common">Red rice</name>
    <dbReference type="NCBI Taxonomy" id="4537"/>
    <lineage>
        <taxon>Eukaryota</taxon>
        <taxon>Viridiplantae</taxon>
        <taxon>Streptophyta</taxon>
        <taxon>Embryophyta</taxon>
        <taxon>Tracheophyta</taxon>
        <taxon>Spermatophyta</taxon>
        <taxon>Magnoliopsida</taxon>
        <taxon>Liliopsida</taxon>
        <taxon>Poales</taxon>
        <taxon>Poaceae</taxon>
        <taxon>BOP clade</taxon>
        <taxon>Oryzoideae</taxon>
        <taxon>Oryzeae</taxon>
        <taxon>Oryzinae</taxon>
        <taxon>Oryza</taxon>
    </lineage>
</organism>
<proteinExistence type="predicted"/>